<proteinExistence type="predicted"/>
<evidence type="ECO:0000313" key="2">
    <source>
        <dbReference type="Proteomes" id="UP000041625"/>
    </source>
</evidence>
<dbReference type="EMBL" id="CCKJ01000078">
    <property type="protein sequence ID" value="CDT91449.1"/>
    <property type="molecule type" value="Genomic_DNA"/>
</dbReference>
<dbReference type="AlphaFoldDB" id="A0A0T7DZ30"/>
<protein>
    <submittedName>
        <fullName evidence="1">Uncharacterized protein</fullName>
    </submittedName>
</protein>
<accession>A0A0T7DZ30</accession>
<name>A0A0T7DZ30_9VIBR</name>
<keyword evidence="2" id="KW-1185">Reference proteome</keyword>
<reference evidence="1 2" key="1">
    <citation type="submission" date="2014-06" db="EMBL/GenBank/DDBJ databases">
        <authorList>
            <person name="Le Roux F."/>
        </authorList>
    </citation>
    <scope>NUCLEOTIDE SEQUENCE [LARGE SCALE GENOMIC DNA]</scope>
    <source>
        <strain evidence="1 2">J2-31</strain>
    </source>
</reference>
<accession>A0A0T7D5P8</accession>
<accession>A0A0T7EJ90</accession>
<sequence length="43" mass="5052">MLDFKLGVRIEHYTRMQPTTSAFELKLSYGSYAQITEPVLRFI</sequence>
<comment type="caution">
    <text evidence="1">The sequence shown here is derived from an EMBL/GenBank/DDBJ whole genome shotgun (WGS) entry which is preliminary data.</text>
</comment>
<dbReference type="Proteomes" id="UP000041625">
    <property type="component" value="Unassembled WGS sequence"/>
</dbReference>
<gene>
    <name evidence="1" type="ORF">VCR31J2_1690047</name>
</gene>
<organism evidence="1 2">
    <name type="scientific">Vibrio coralliirubri</name>
    <dbReference type="NCBI Taxonomy" id="1516159"/>
    <lineage>
        <taxon>Bacteria</taxon>
        <taxon>Pseudomonadati</taxon>
        <taxon>Pseudomonadota</taxon>
        <taxon>Gammaproteobacteria</taxon>
        <taxon>Vibrionales</taxon>
        <taxon>Vibrionaceae</taxon>
        <taxon>Vibrio</taxon>
    </lineage>
</organism>
<evidence type="ECO:0000313" key="1">
    <source>
        <dbReference type="EMBL" id="CDT91449.1"/>
    </source>
</evidence>